<keyword evidence="3" id="KW-0547">Nucleotide-binding</keyword>
<organism evidence="6 7">
    <name type="scientific">Geodia barretti</name>
    <name type="common">Barrett's horny sponge</name>
    <dbReference type="NCBI Taxonomy" id="519541"/>
    <lineage>
        <taxon>Eukaryota</taxon>
        <taxon>Metazoa</taxon>
        <taxon>Porifera</taxon>
        <taxon>Demospongiae</taxon>
        <taxon>Heteroscleromorpha</taxon>
        <taxon>Tetractinellida</taxon>
        <taxon>Astrophorina</taxon>
        <taxon>Geodiidae</taxon>
        <taxon>Geodia</taxon>
    </lineage>
</organism>
<dbReference type="Gene3D" id="3.40.50.300">
    <property type="entry name" value="P-loop containing nucleotide triphosphate hydrolases"/>
    <property type="match status" value="2"/>
</dbReference>
<keyword evidence="2" id="KW-0813">Transport</keyword>
<dbReference type="PANTHER" id="PTHR43776">
    <property type="entry name" value="TRANSPORT ATP-BINDING PROTEIN"/>
    <property type="match status" value="1"/>
</dbReference>
<dbReference type="Pfam" id="PF00005">
    <property type="entry name" value="ABC_tran"/>
    <property type="match status" value="2"/>
</dbReference>
<sequence length="514" mass="56825">MLRRVGIPLPERRMNEYSFQLSGGLRQRAMIAMALSCGPRILIADEPTTALDVTTQAQILDLMISLQQEEDMAIMLITHDLGVIAEMADYVVVMYLGRVVESAPVDDIFHDPQHPYTQALLQSIPRIQSESSRGRLASIEGSVPHPYARPGGCPFNPRCPAAMPGDMTVETPTAQNGERLIEINNLRKYFPIKQGLLRREVSNIRAVDDVSFYIDEGETLGLVGESGCGKTTTARCILRAVDATSGEILFRSESGGIVDVATAPRTQLRSLRKEMQMIFQDPFSSLNPRMTLMDIVGEPLVISGVPKSEREDRVAELLRMVGLRPEFMRRFPHAFSGGQRQRIGIARAIALNPRLIVADEPVSALDVSVQAQVLNLMMDLQRELALTYLFIAHDLSVVKHISDRIAVMYVGKLVEMAPTNELFNSPKHPYTAALLSSVPEPDPRVRRNRAVLQGEVANPANPPTGCYFNPRCEYAIDICRSETPQLREIAPNQYASCHRAEELNLAGALANSGS</sequence>
<keyword evidence="4 6" id="KW-0067">ATP-binding</keyword>
<dbReference type="GO" id="GO:0015833">
    <property type="term" value="P:peptide transport"/>
    <property type="evidence" value="ECO:0007669"/>
    <property type="project" value="InterPro"/>
</dbReference>
<evidence type="ECO:0000256" key="3">
    <source>
        <dbReference type="ARBA" id="ARBA00022741"/>
    </source>
</evidence>
<comment type="caution">
    <text evidence="6">The sequence shown here is derived from an EMBL/GenBank/DDBJ whole genome shotgun (WGS) entry which is preliminary data.</text>
</comment>
<evidence type="ECO:0000313" key="6">
    <source>
        <dbReference type="EMBL" id="CAI8006448.1"/>
    </source>
</evidence>
<dbReference type="AlphaFoldDB" id="A0AA35R7U4"/>
<reference evidence="6" key="1">
    <citation type="submission" date="2023-03" db="EMBL/GenBank/DDBJ databases">
        <authorList>
            <person name="Steffen K."/>
            <person name="Cardenas P."/>
        </authorList>
    </citation>
    <scope>NUCLEOTIDE SEQUENCE</scope>
</reference>
<dbReference type="PANTHER" id="PTHR43776:SF7">
    <property type="entry name" value="D,D-DIPEPTIDE TRANSPORT ATP-BINDING PROTEIN DDPF-RELATED"/>
    <property type="match status" value="1"/>
</dbReference>
<gene>
    <name evidence="6" type="ORF">GBAR_LOCUS4725</name>
</gene>
<dbReference type="PROSITE" id="PS00211">
    <property type="entry name" value="ABC_TRANSPORTER_1"/>
    <property type="match status" value="1"/>
</dbReference>
<dbReference type="GO" id="GO:0016887">
    <property type="term" value="F:ATP hydrolysis activity"/>
    <property type="evidence" value="ECO:0007669"/>
    <property type="project" value="InterPro"/>
</dbReference>
<dbReference type="GO" id="GO:0055085">
    <property type="term" value="P:transmembrane transport"/>
    <property type="evidence" value="ECO:0007669"/>
    <property type="project" value="UniProtKB-ARBA"/>
</dbReference>
<dbReference type="Pfam" id="PF08352">
    <property type="entry name" value="oligo_HPY"/>
    <property type="match status" value="2"/>
</dbReference>
<evidence type="ECO:0000256" key="1">
    <source>
        <dbReference type="ARBA" id="ARBA00005417"/>
    </source>
</evidence>
<feature type="domain" description="ABC transporter" evidence="5">
    <location>
        <begin position="181"/>
        <end position="435"/>
    </location>
</feature>
<dbReference type="CDD" id="cd03257">
    <property type="entry name" value="ABC_NikE_OppD_transporters"/>
    <property type="match status" value="1"/>
</dbReference>
<dbReference type="EMBL" id="CASHTH010000687">
    <property type="protein sequence ID" value="CAI8006448.1"/>
    <property type="molecule type" value="Genomic_DNA"/>
</dbReference>
<proteinExistence type="inferred from homology"/>
<dbReference type="InterPro" id="IPR027417">
    <property type="entry name" value="P-loop_NTPase"/>
</dbReference>
<accession>A0AA35R7U4</accession>
<dbReference type="InterPro" id="IPR013563">
    <property type="entry name" value="Oligopep_ABC_C"/>
</dbReference>
<dbReference type="InterPro" id="IPR017871">
    <property type="entry name" value="ABC_transporter-like_CS"/>
</dbReference>
<name>A0AA35R7U4_GEOBA</name>
<dbReference type="InterPro" id="IPR003439">
    <property type="entry name" value="ABC_transporter-like_ATP-bd"/>
</dbReference>
<evidence type="ECO:0000256" key="2">
    <source>
        <dbReference type="ARBA" id="ARBA00022448"/>
    </source>
</evidence>
<dbReference type="InterPro" id="IPR050319">
    <property type="entry name" value="ABC_transp_ATP-bind"/>
</dbReference>
<dbReference type="PROSITE" id="PS50893">
    <property type="entry name" value="ABC_TRANSPORTER_2"/>
    <property type="match status" value="1"/>
</dbReference>
<evidence type="ECO:0000256" key="4">
    <source>
        <dbReference type="ARBA" id="ARBA00022840"/>
    </source>
</evidence>
<dbReference type="InterPro" id="IPR003593">
    <property type="entry name" value="AAA+_ATPase"/>
</dbReference>
<protein>
    <submittedName>
        <fullName evidence="6">Glutathione import ATP-binding protein GsiA</fullName>
    </submittedName>
</protein>
<keyword evidence="7" id="KW-1185">Reference proteome</keyword>
<comment type="similarity">
    <text evidence="1">Belongs to the ABC transporter superfamily.</text>
</comment>
<evidence type="ECO:0000313" key="7">
    <source>
        <dbReference type="Proteomes" id="UP001174909"/>
    </source>
</evidence>
<dbReference type="SUPFAM" id="SSF52540">
    <property type="entry name" value="P-loop containing nucleoside triphosphate hydrolases"/>
    <property type="match status" value="2"/>
</dbReference>
<dbReference type="FunFam" id="3.40.50.300:FF:000016">
    <property type="entry name" value="Oligopeptide ABC transporter ATP-binding component"/>
    <property type="match status" value="1"/>
</dbReference>
<dbReference type="NCBIfam" id="TIGR01727">
    <property type="entry name" value="oligo_HPY"/>
    <property type="match status" value="2"/>
</dbReference>
<dbReference type="SMART" id="SM00382">
    <property type="entry name" value="AAA"/>
    <property type="match status" value="1"/>
</dbReference>
<evidence type="ECO:0000259" key="5">
    <source>
        <dbReference type="PROSITE" id="PS50893"/>
    </source>
</evidence>
<dbReference type="NCBIfam" id="NF008453">
    <property type="entry name" value="PRK11308.1"/>
    <property type="match status" value="2"/>
</dbReference>
<dbReference type="Proteomes" id="UP001174909">
    <property type="component" value="Unassembled WGS sequence"/>
</dbReference>
<dbReference type="GO" id="GO:0005524">
    <property type="term" value="F:ATP binding"/>
    <property type="evidence" value="ECO:0007669"/>
    <property type="project" value="UniProtKB-KW"/>
</dbReference>